<proteinExistence type="predicted"/>
<feature type="transmembrane region" description="Helical" evidence="1">
    <location>
        <begin position="127"/>
        <end position="147"/>
    </location>
</feature>
<feature type="transmembrane region" description="Helical" evidence="1">
    <location>
        <begin position="95"/>
        <end position="121"/>
    </location>
</feature>
<feature type="transmembrane region" description="Helical" evidence="1">
    <location>
        <begin position="167"/>
        <end position="189"/>
    </location>
</feature>
<accession>H3NNZ4</accession>
<sequence length="225" mass="26438">MSKLTKIRKENFKLSKLINKENKTAYSNMITYLKLSNLNEYNQELITQDISNMIIDAQSRNQNIDDIFGTDLKSFIDDVIDNAPKKVRVEKILDIFSYIMLFVNTILILNLFLTFLDYIIGKKDYKIIEINLLVSIITLAIPLLILFFMKNRTNKTLEMTGKTNTILFITGFLFAIFSSLIFDYFKFITIIRINILYYVLILVFGLIVQIVLNRYISRKFYNKVI</sequence>
<organism evidence="2 3">
    <name type="scientific">Helcococcus kunzii ATCC 51366</name>
    <dbReference type="NCBI Taxonomy" id="883114"/>
    <lineage>
        <taxon>Bacteria</taxon>
        <taxon>Bacillati</taxon>
        <taxon>Bacillota</taxon>
        <taxon>Tissierellia</taxon>
        <taxon>Tissierellales</taxon>
        <taxon>Peptoniphilaceae</taxon>
        <taxon>Helcococcus</taxon>
    </lineage>
</organism>
<dbReference type="OrthoDB" id="1655249at2"/>
<evidence type="ECO:0000256" key="1">
    <source>
        <dbReference type="SAM" id="Phobius"/>
    </source>
</evidence>
<dbReference type="Proteomes" id="UP000004191">
    <property type="component" value="Unassembled WGS sequence"/>
</dbReference>
<dbReference type="RefSeq" id="WP_005398551.1">
    <property type="nucleotide sequence ID" value="NZ_JH601088.1"/>
</dbReference>
<evidence type="ECO:0008006" key="4">
    <source>
        <dbReference type="Google" id="ProtNLM"/>
    </source>
</evidence>
<dbReference type="HOGENOM" id="CLU_085026_1_0_9"/>
<dbReference type="Gene3D" id="1.10.1900.10">
    <property type="entry name" value="c-terminal domain of poly(a) binding protein"/>
    <property type="match status" value="1"/>
</dbReference>
<evidence type="ECO:0000313" key="3">
    <source>
        <dbReference type="Proteomes" id="UP000004191"/>
    </source>
</evidence>
<evidence type="ECO:0000313" key="2">
    <source>
        <dbReference type="EMBL" id="EHR34119.1"/>
    </source>
</evidence>
<dbReference type="AlphaFoldDB" id="H3NNZ4"/>
<dbReference type="GeneID" id="96999046"/>
<gene>
    <name evidence="2" type="ORF">HMPREF9709_01055</name>
</gene>
<dbReference type="SUPFAM" id="SSF158560">
    <property type="entry name" value="BH3980-like"/>
    <property type="match status" value="1"/>
</dbReference>
<reference evidence="2 3" key="1">
    <citation type="submission" date="2012-01" db="EMBL/GenBank/DDBJ databases">
        <title>The Genome Sequence of Helcococcus kunzii ATCC 51366.</title>
        <authorList>
            <consortium name="The Broad Institute Genome Sequencing Platform"/>
            <person name="Earl A."/>
            <person name="Ward D."/>
            <person name="Feldgarden M."/>
            <person name="Gevers D."/>
            <person name="Huys G."/>
            <person name="Young S.K."/>
            <person name="Zeng Q."/>
            <person name="Gargeya S."/>
            <person name="Fitzgerald M."/>
            <person name="Haas B."/>
            <person name="Abouelleil A."/>
            <person name="Alvarado L."/>
            <person name="Arachchi H.M."/>
            <person name="Berlin A."/>
            <person name="Chapman S.B."/>
            <person name="Gearin G."/>
            <person name="Goldberg J."/>
            <person name="Griggs A."/>
            <person name="Gujja S."/>
            <person name="Hansen M."/>
            <person name="Heiman D."/>
            <person name="Howarth C."/>
            <person name="Larimer J."/>
            <person name="Lui A."/>
            <person name="MacDonald P.J.P."/>
            <person name="McCowen C."/>
            <person name="Montmayeur A."/>
            <person name="Murphy C."/>
            <person name="Neiman D."/>
            <person name="Pearson M."/>
            <person name="Priest M."/>
            <person name="Roberts A."/>
            <person name="Saif S."/>
            <person name="Shea T."/>
            <person name="Sisk P."/>
            <person name="Stolte C."/>
            <person name="Sykes S."/>
            <person name="Wortman J."/>
            <person name="Nusbaum C."/>
            <person name="Birren B."/>
        </authorList>
    </citation>
    <scope>NUCLEOTIDE SEQUENCE [LARGE SCALE GENOMIC DNA]</scope>
    <source>
        <strain evidence="2 3">ATCC 51366</strain>
    </source>
</reference>
<keyword evidence="1" id="KW-0472">Membrane</keyword>
<name>H3NNZ4_9FIRM</name>
<dbReference type="EMBL" id="AGEI01000021">
    <property type="protein sequence ID" value="EHR34119.1"/>
    <property type="molecule type" value="Genomic_DNA"/>
</dbReference>
<dbReference type="eggNOG" id="COG4817">
    <property type="taxonomic scope" value="Bacteria"/>
</dbReference>
<comment type="caution">
    <text evidence="2">The sequence shown here is derived from an EMBL/GenBank/DDBJ whole genome shotgun (WGS) entry which is preliminary data.</text>
</comment>
<keyword evidence="1" id="KW-0812">Transmembrane</keyword>
<keyword evidence="1" id="KW-1133">Transmembrane helix</keyword>
<feature type="transmembrane region" description="Helical" evidence="1">
    <location>
        <begin position="195"/>
        <end position="216"/>
    </location>
</feature>
<keyword evidence="3" id="KW-1185">Reference proteome</keyword>
<protein>
    <recommendedName>
        <fullName evidence="4">DUF1129 family protein</fullName>
    </recommendedName>
</protein>